<accession>G8U139</accession>
<dbReference type="EMBL" id="CP003179">
    <property type="protein sequence ID" value="AEW04272.1"/>
    <property type="molecule type" value="Genomic_DNA"/>
</dbReference>
<dbReference type="STRING" id="679936.Sulac_0768"/>
<evidence type="ECO:0000313" key="8">
    <source>
        <dbReference type="Proteomes" id="UP000005439"/>
    </source>
</evidence>
<dbReference type="SUPFAM" id="SSF103473">
    <property type="entry name" value="MFS general substrate transporter"/>
    <property type="match status" value="1"/>
</dbReference>
<gene>
    <name evidence="7" type="ordered locus">Sulac_0768</name>
</gene>
<evidence type="ECO:0000256" key="4">
    <source>
        <dbReference type="ARBA" id="ARBA00022989"/>
    </source>
</evidence>
<proteinExistence type="predicted"/>
<dbReference type="Gene3D" id="1.20.1250.20">
    <property type="entry name" value="MFS general substrate transporter like domains"/>
    <property type="match status" value="1"/>
</dbReference>
<dbReference type="GO" id="GO:0022857">
    <property type="term" value="F:transmembrane transporter activity"/>
    <property type="evidence" value="ECO:0007669"/>
    <property type="project" value="InterPro"/>
</dbReference>
<dbReference type="HOGENOM" id="CLU_729413_0_0_9"/>
<evidence type="ECO:0000256" key="6">
    <source>
        <dbReference type="SAM" id="Phobius"/>
    </source>
</evidence>
<keyword evidence="3 6" id="KW-0812">Transmembrane</keyword>
<dbReference type="PATRIC" id="fig|679936.5.peg.820"/>
<dbReference type="InterPro" id="IPR011701">
    <property type="entry name" value="MFS"/>
</dbReference>
<reference evidence="8" key="1">
    <citation type="submission" date="2011-12" db="EMBL/GenBank/DDBJ databases">
        <title>The complete genome of chromosome of Sulfobacillus acidophilus DSM 10332.</title>
        <authorList>
            <person name="Lucas S."/>
            <person name="Han J."/>
            <person name="Lapidus A."/>
            <person name="Bruce D."/>
            <person name="Goodwin L."/>
            <person name="Pitluck S."/>
            <person name="Peters L."/>
            <person name="Kyrpides N."/>
            <person name="Mavromatis K."/>
            <person name="Ivanova N."/>
            <person name="Mikhailova N."/>
            <person name="Chertkov O."/>
            <person name="Saunders E."/>
            <person name="Detter J.C."/>
            <person name="Tapia R."/>
            <person name="Han C."/>
            <person name="Land M."/>
            <person name="Hauser L."/>
            <person name="Markowitz V."/>
            <person name="Cheng J.-F."/>
            <person name="Hugenholtz P."/>
            <person name="Woyke T."/>
            <person name="Wu D."/>
            <person name="Pukall R."/>
            <person name="Gehrich-Schroeter G."/>
            <person name="Schneider S."/>
            <person name="Klenk H.-P."/>
            <person name="Eisen J.A."/>
        </authorList>
    </citation>
    <scope>NUCLEOTIDE SEQUENCE [LARGE SCALE GENOMIC DNA]</scope>
    <source>
        <strain evidence="8">ATCC 700253 / DSM 10332 / NAL</strain>
    </source>
</reference>
<dbReference type="InterPro" id="IPR036259">
    <property type="entry name" value="MFS_trans_sf"/>
</dbReference>
<dbReference type="KEGG" id="sap:Sulac_0768"/>
<feature type="transmembrane region" description="Helical" evidence="6">
    <location>
        <begin position="252"/>
        <end position="275"/>
    </location>
</feature>
<feature type="transmembrane region" description="Helical" evidence="6">
    <location>
        <begin position="43"/>
        <end position="66"/>
    </location>
</feature>
<dbReference type="AlphaFoldDB" id="G8U139"/>
<dbReference type="PANTHER" id="PTHR23513:SF6">
    <property type="entry name" value="MAJOR FACILITATOR SUPERFAMILY ASSOCIATED DOMAIN-CONTAINING PROTEIN"/>
    <property type="match status" value="1"/>
</dbReference>
<evidence type="ECO:0000313" key="7">
    <source>
        <dbReference type="EMBL" id="AEW04272.1"/>
    </source>
</evidence>
<keyword evidence="4 6" id="KW-1133">Transmembrane helix</keyword>
<evidence type="ECO:0000256" key="2">
    <source>
        <dbReference type="ARBA" id="ARBA00022475"/>
    </source>
</evidence>
<evidence type="ECO:0000256" key="1">
    <source>
        <dbReference type="ARBA" id="ARBA00004651"/>
    </source>
</evidence>
<evidence type="ECO:0000256" key="5">
    <source>
        <dbReference type="ARBA" id="ARBA00023136"/>
    </source>
</evidence>
<dbReference type="Pfam" id="PF07690">
    <property type="entry name" value="MFS_1"/>
    <property type="match status" value="1"/>
</dbReference>
<evidence type="ECO:0000256" key="3">
    <source>
        <dbReference type="ARBA" id="ARBA00022692"/>
    </source>
</evidence>
<dbReference type="Proteomes" id="UP000005439">
    <property type="component" value="Chromosome"/>
</dbReference>
<feature type="transmembrane region" description="Helical" evidence="6">
    <location>
        <begin position="12"/>
        <end position="37"/>
    </location>
</feature>
<feature type="transmembrane region" description="Helical" evidence="6">
    <location>
        <begin position="165"/>
        <end position="187"/>
    </location>
</feature>
<protein>
    <submittedName>
        <fullName evidence="7">Major facilitator superfamily MFS_1</fullName>
    </submittedName>
</protein>
<keyword evidence="5 6" id="KW-0472">Membrane</keyword>
<feature type="transmembrane region" description="Helical" evidence="6">
    <location>
        <begin position="73"/>
        <end position="95"/>
    </location>
</feature>
<keyword evidence="8" id="KW-1185">Reference proteome</keyword>
<dbReference type="PANTHER" id="PTHR23513">
    <property type="entry name" value="INTEGRAL MEMBRANE EFFLUX PROTEIN-RELATED"/>
    <property type="match status" value="1"/>
</dbReference>
<keyword evidence="2" id="KW-1003">Cell membrane</keyword>
<feature type="transmembrane region" description="Helical" evidence="6">
    <location>
        <begin position="287"/>
        <end position="305"/>
    </location>
</feature>
<comment type="subcellular location">
    <subcellularLocation>
        <location evidence="1">Cell membrane</location>
        <topology evidence="1">Multi-pass membrane protein</topology>
    </subcellularLocation>
</comment>
<organism evidence="7 8">
    <name type="scientific">Sulfobacillus acidophilus (strain ATCC 700253 / DSM 10332 / NAL)</name>
    <dbReference type="NCBI Taxonomy" id="679936"/>
    <lineage>
        <taxon>Bacteria</taxon>
        <taxon>Bacillati</taxon>
        <taxon>Bacillota</taxon>
        <taxon>Clostridia</taxon>
        <taxon>Eubacteriales</taxon>
        <taxon>Clostridiales Family XVII. Incertae Sedis</taxon>
        <taxon>Sulfobacillus</taxon>
    </lineage>
</organism>
<feature type="transmembrane region" description="Helical" evidence="6">
    <location>
        <begin position="379"/>
        <end position="402"/>
    </location>
</feature>
<feature type="transmembrane region" description="Helical" evidence="6">
    <location>
        <begin position="221"/>
        <end position="246"/>
    </location>
</feature>
<sequence length="409" mass="42547">MIHADAKRSRLLLLAASSLSGWTNWVLLTSVLSYYAIHSLHGLIGWVWVARLMPFIIVGPVVSPYVDRLTRKIPFMISVDLGRLGLSLGVAIAFLLDGRAYWLLVLVLGESILSVSYTSARNAWVTRAYHTMNIGRINGALQAIGSATMVAGTVLGPLIVRGLGIVALLVTLAASYFFVVVCLGALARIPDDGVPGENGVGIMTRGLLGAPHIQRLTTHPIALIALIAAAGWGLGGGASNVVNALIGVQQWHAGALSISVTFGAMALGSIAATLVVRLVHPETADRWLSLAGCAMFAEGIGQIAFGHTGNMVLGGVLAVVVGLFSGAGDVGFDTAVMTGVAEQYQARAFSLIWMASSVSLSASSLGFNDLVCVLRVPGIANLGGGLVALTGIVTIVLSYATLNRDDRSL</sequence>
<feature type="transmembrane region" description="Helical" evidence="6">
    <location>
        <begin position="311"/>
        <end position="336"/>
    </location>
</feature>
<name>G8U139_SULAD</name>
<feature type="transmembrane region" description="Helical" evidence="6">
    <location>
        <begin position="348"/>
        <end position="367"/>
    </location>
</feature>
<feature type="transmembrane region" description="Helical" evidence="6">
    <location>
        <begin position="101"/>
        <end position="120"/>
    </location>
</feature>
<dbReference type="GO" id="GO:0005886">
    <property type="term" value="C:plasma membrane"/>
    <property type="evidence" value="ECO:0007669"/>
    <property type="project" value="UniProtKB-SubCell"/>
</dbReference>
<reference evidence="7 8" key="2">
    <citation type="journal article" date="2012" name="Stand. Genomic Sci.">
        <title>Complete genome sequence of the moderately thermophilic mineral-sulfide-oxidizing firmicute Sulfobacillus acidophilus type strain (NAL(T)).</title>
        <authorList>
            <person name="Anderson I."/>
            <person name="Chertkov O."/>
            <person name="Chen A."/>
            <person name="Saunders E."/>
            <person name="Lapidus A."/>
            <person name="Nolan M."/>
            <person name="Lucas S."/>
            <person name="Hammon N."/>
            <person name="Deshpande S."/>
            <person name="Cheng J.F."/>
            <person name="Han C."/>
            <person name="Tapia R."/>
            <person name="Goodwin L.A."/>
            <person name="Pitluck S."/>
            <person name="Liolios K."/>
            <person name="Pagani I."/>
            <person name="Ivanova N."/>
            <person name="Mikhailova N."/>
            <person name="Pati A."/>
            <person name="Palaniappan K."/>
            <person name="Land M."/>
            <person name="Pan C."/>
            <person name="Rohde M."/>
            <person name="Pukall R."/>
            <person name="Goker M."/>
            <person name="Detter J.C."/>
            <person name="Woyke T."/>
            <person name="Bristow J."/>
            <person name="Eisen J.A."/>
            <person name="Markowitz V."/>
            <person name="Hugenholtz P."/>
            <person name="Kyrpides N.C."/>
            <person name="Klenk H.P."/>
            <person name="Mavromatis K."/>
        </authorList>
    </citation>
    <scope>NUCLEOTIDE SEQUENCE [LARGE SCALE GENOMIC DNA]</scope>
    <source>
        <strain evidence="8">ATCC 700253 / DSM 10332 / NAL</strain>
    </source>
</reference>
<feature type="transmembrane region" description="Helical" evidence="6">
    <location>
        <begin position="140"/>
        <end position="159"/>
    </location>
</feature>